<dbReference type="InterPro" id="IPR045633">
    <property type="entry name" value="DUF6414"/>
</dbReference>
<dbReference type="AlphaFoldDB" id="A0A7V9YZ64"/>
<organism evidence="1 2">
    <name type="scientific">[Anoxybacillus] calidus</name>
    <dbReference type="NCBI Taxonomy" id="575178"/>
    <lineage>
        <taxon>Bacteria</taxon>
        <taxon>Bacillati</taxon>
        <taxon>Bacillota</taxon>
        <taxon>Bacilli</taxon>
        <taxon>Bacillales</taxon>
        <taxon>Anoxybacillaceae</taxon>
        <taxon>Paranoxybacillus</taxon>
    </lineage>
</organism>
<sequence>MENLFRDFIYMDIERLKSIVAQLNEGLTEATTKVYTEGDQNKYNVNTSFLNFLKAGGESTYLWQNQSTESQTLHDYIYNLAEKLLLEKKLLIRIPEELTEEEINNPSEKNYKITPTSFILVRGKSIINDYIYMQRILENYNDIVKAVVSGHISSNPEYANYSPKDKEKLIKQQARENELPKEIKDSLLTFINNFFQNRIVFKCVPFINNPDFRFAGPLNPSFLRERIEDLIFKYGTAPKDEWYMFAQIASIPHSAENTIDISEHQNEIEKGLQQVFDALRVMEKSGLSISFPEISVTPIAIYRQ</sequence>
<evidence type="ECO:0000313" key="1">
    <source>
        <dbReference type="EMBL" id="MBA2871036.1"/>
    </source>
</evidence>
<dbReference type="Proteomes" id="UP000580891">
    <property type="component" value="Unassembled WGS sequence"/>
</dbReference>
<comment type="caution">
    <text evidence="1">The sequence shown here is derived from an EMBL/GenBank/DDBJ whole genome shotgun (WGS) entry which is preliminary data.</text>
</comment>
<dbReference type="RefSeq" id="WP_181536900.1">
    <property type="nucleotide sequence ID" value="NZ_JACDUU010000002.1"/>
</dbReference>
<reference evidence="1 2" key="1">
    <citation type="submission" date="2020-07" db="EMBL/GenBank/DDBJ databases">
        <title>Genomic Encyclopedia of Type Strains, Phase IV (KMG-IV): sequencing the most valuable type-strain genomes for metagenomic binning, comparative biology and taxonomic classification.</title>
        <authorList>
            <person name="Goeker M."/>
        </authorList>
    </citation>
    <scope>NUCLEOTIDE SEQUENCE [LARGE SCALE GENOMIC DNA]</scope>
    <source>
        <strain evidence="1 2">DSM 25220</strain>
    </source>
</reference>
<protein>
    <submittedName>
        <fullName evidence="1">Uncharacterized protein</fullName>
    </submittedName>
</protein>
<name>A0A7V9YZ64_9BACL</name>
<dbReference type="Pfam" id="PF19952">
    <property type="entry name" value="DUF6414"/>
    <property type="match status" value="1"/>
</dbReference>
<gene>
    <name evidence="1" type="ORF">HNQ85_001306</name>
</gene>
<evidence type="ECO:0000313" key="2">
    <source>
        <dbReference type="Proteomes" id="UP000580891"/>
    </source>
</evidence>
<dbReference type="EMBL" id="JACDUU010000002">
    <property type="protein sequence ID" value="MBA2871036.1"/>
    <property type="molecule type" value="Genomic_DNA"/>
</dbReference>
<keyword evidence="2" id="KW-1185">Reference proteome</keyword>
<accession>A0A7V9YZ64</accession>
<proteinExistence type="predicted"/>